<comment type="caution">
    <text evidence="3">The sequence shown here is derived from an EMBL/GenBank/DDBJ whole genome shotgun (WGS) entry which is preliminary data.</text>
</comment>
<evidence type="ECO:0000313" key="4">
    <source>
        <dbReference type="Proteomes" id="UP000736672"/>
    </source>
</evidence>
<gene>
    <name evidence="3" type="ORF">B0J15DRAFT_538431</name>
</gene>
<evidence type="ECO:0000256" key="2">
    <source>
        <dbReference type="SAM" id="Phobius"/>
    </source>
</evidence>
<evidence type="ECO:0000313" key="3">
    <source>
        <dbReference type="EMBL" id="KAH7237887.1"/>
    </source>
</evidence>
<reference evidence="3" key="1">
    <citation type="journal article" date="2021" name="Nat. Commun.">
        <title>Genetic determinants of endophytism in the Arabidopsis root mycobiome.</title>
        <authorList>
            <person name="Mesny F."/>
            <person name="Miyauchi S."/>
            <person name="Thiergart T."/>
            <person name="Pickel B."/>
            <person name="Atanasova L."/>
            <person name="Karlsson M."/>
            <person name="Huettel B."/>
            <person name="Barry K.W."/>
            <person name="Haridas S."/>
            <person name="Chen C."/>
            <person name="Bauer D."/>
            <person name="Andreopoulos W."/>
            <person name="Pangilinan J."/>
            <person name="LaButti K."/>
            <person name="Riley R."/>
            <person name="Lipzen A."/>
            <person name="Clum A."/>
            <person name="Drula E."/>
            <person name="Henrissat B."/>
            <person name="Kohler A."/>
            <person name="Grigoriev I.V."/>
            <person name="Martin F.M."/>
            <person name="Hacquard S."/>
        </authorList>
    </citation>
    <scope>NUCLEOTIDE SEQUENCE</scope>
    <source>
        <strain evidence="3">FSSC 5 MPI-SDFR-AT-0091</strain>
    </source>
</reference>
<dbReference type="Proteomes" id="UP000736672">
    <property type="component" value="Unassembled WGS sequence"/>
</dbReference>
<feature type="region of interest" description="Disordered" evidence="1">
    <location>
        <begin position="56"/>
        <end position="85"/>
    </location>
</feature>
<sequence length="157" mass="17815">MYLIDRQLIMTISNTSPTSLNDQTPMRPIERWLFTLILFGVMCVFYIIPAISNQLASPEDPEDAQSSSSINSETSDIKQLDSIAPPRTYKQVKKEAKLQGTEGYLAWSDSFVTCVICLEAMIDSDTVRRLSCIITLVLYRVYSHYIHDIDSVQIQAQ</sequence>
<dbReference type="AlphaFoldDB" id="A0A9P9GG43"/>
<feature type="transmembrane region" description="Helical" evidence="2">
    <location>
        <begin position="32"/>
        <end position="51"/>
    </location>
</feature>
<dbReference type="EMBL" id="JAGTJS010000022">
    <property type="protein sequence ID" value="KAH7237887.1"/>
    <property type="molecule type" value="Genomic_DNA"/>
</dbReference>
<keyword evidence="2" id="KW-0472">Membrane</keyword>
<organism evidence="3 4">
    <name type="scientific">Fusarium solani</name>
    <name type="common">Filamentous fungus</name>
    <dbReference type="NCBI Taxonomy" id="169388"/>
    <lineage>
        <taxon>Eukaryota</taxon>
        <taxon>Fungi</taxon>
        <taxon>Dikarya</taxon>
        <taxon>Ascomycota</taxon>
        <taxon>Pezizomycotina</taxon>
        <taxon>Sordariomycetes</taxon>
        <taxon>Hypocreomycetidae</taxon>
        <taxon>Hypocreales</taxon>
        <taxon>Nectriaceae</taxon>
        <taxon>Fusarium</taxon>
        <taxon>Fusarium solani species complex</taxon>
    </lineage>
</organism>
<name>A0A9P9GG43_FUSSL</name>
<keyword evidence="4" id="KW-1185">Reference proteome</keyword>
<protein>
    <submittedName>
        <fullName evidence="3">Uncharacterized protein</fullName>
    </submittedName>
</protein>
<keyword evidence="2" id="KW-1133">Transmembrane helix</keyword>
<accession>A0A9P9GG43</accession>
<dbReference type="CDD" id="cd16448">
    <property type="entry name" value="RING-H2"/>
    <property type="match status" value="1"/>
</dbReference>
<keyword evidence="2" id="KW-0812">Transmembrane</keyword>
<proteinExistence type="predicted"/>
<dbReference type="OrthoDB" id="5050799at2759"/>
<evidence type="ECO:0000256" key="1">
    <source>
        <dbReference type="SAM" id="MobiDB-lite"/>
    </source>
</evidence>